<reference evidence="1 2" key="1">
    <citation type="journal article" date="2020" name="Front. Microbiol.">
        <title>Phenotypic and Genetic Characterization of the Cheese Ripening Yeast Geotrichum candidum.</title>
        <authorList>
            <person name="Perkins V."/>
            <person name="Vignola S."/>
            <person name="Lessard M.H."/>
            <person name="Plante P.L."/>
            <person name="Corbeil J."/>
            <person name="Dugat-Bony E."/>
            <person name="Frenette M."/>
            <person name="Labrie S."/>
        </authorList>
    </citation>
    <scope>NUCLEOTIDE SEQUENCE [LARGE SCALE GENOMIC DNA]</scope>
    <source>
        <strain evidence="1 2">LMA-1147</strain>
    </source>
</reference>
<comment type="caution">
    <text evidence="1">The sequence shown here is derived from an EMBL/GenBank/DDBJ whole genome shotgun (WGS) entry which is preliminary data.</text>
</comment>
<dbReference type="EMBL" id="QVQA01000005">
    <property type="protein sequence ID" value="KAF5102463.1"/>
    <property type="molecule type" value="Genomic_DNA"/>
</dbReference>
<protein>
    <submittedName>
        <fullName evidence="1">Uncharacterized protein</fullName>
    </submittedName>
</protein>
<keyword evidence="2" id="KW-1185">Reference proteome</keyword>
<dbReference type="Proteomes" id="UP000744676">
    <property type="component" value="Unassembled WGS sequence"/>
</dbReference>
<evidence type="ECO:0000313" key="2">
    <source>
        <dbReference type="Proteomes" id="UP000744676"/>
    </source>
</evidence>
<proteinExistence type="predicted"/>
<evidence type="ECO:0000313" key="1">
    <source>
        <dbReference type="EMBL" id="KAF5102463.1"/>
    </source>
</evidence>
<gene>
    <name evidence="1" type="ORF">D0Z00_000390</name>
</gene>
<sequence length="1080" mass="120203">MGKEDLDDEIEAINAIYPDSLVKLGSLFQLLIPDRDIILQISFPSAYPEEEPLHIISVTSKTYMAQSLNKDVLGDLLASVYVPGCVCLFEFIELIREVFEEPAEEEEETENEAAGSEESYEMTKTEIAQTISAHWYTAAPIIDRKSTFIGFAVKADTAEEFFAMLAVLKADKHIARATHNMTAYRIRNANGTVLQDCDDDGESAAGSRLLHLLAHKHPHDPGIMKLDYRSTLLLSVDVDGRAILVNFVRRTVLFYFNFKDAVSDLKFSPDGKYFAVAAGRHVQVWRTPEQRDDKQFAPFIRHRVYAGHFADVTSITWSDDSRFFLASSKDLTTKVFSLKSEDSIAAATLVGHREAVVASFFSEDQETIYTVSKDGALFQWKYLKASEVVEEGQEDEEIDEDEDDSYWRIVEKNFFNQDAKVSCCTFHPKSNLLVVGFSSGIFGLYELPSFTNIQVLSISQNAIDHVTINATGEWLAFGASKLGQLLVWEWQSESYVIKQQGHFDSLNDAVYSPDGSKIVTAADDGKIKVWDAYSGFCIVTFTEHTSGVTALQFAKRGNVLFSASLDGSVRAWDLVRYRNFRTFTAASRVQFSSLAVDPSGEVVCAGSLDDFDIHLWSVQTAQLLDRLQGHEGPVSSLSFGSEGGLLASASWDKTVRIWSIFGRNTHVEPMQMQSDVLSIAMRPDSKQVAVSTLDGTITFWDIAKGKEVGQVDGKEDLAGGRHSTDRFSAKNATRSKYFTTICYSADGSVVLAGGNSKFICLYDIDNEVLLRKYTISRNMAIEGTLDLLNSKNMTEAGPLDLIDTTGEASDLEDRIDNTLPGANRGSVDARKVRPQIRTASINFSPTGQSFSAASTEGLLIYSQDSSFLFDPLDLDIDVTVGTTLETLKEKQYLTALIMSFRLNEKGLIQQVYESIPIGDIELLSNEFPEVYLERFFKFLTSIIDDSPHIEYHLLWIQSLITAHGPFMLQRRHEFASVLRSIAKYVTKVNKDINRLASNNVYYVQFLLGKQSKIELSAGSGDAMDGIELVPVKENGTEDVEMDEADDDEEGWFGPEDEEDSKTQMLSKSSPAADDSSDDEV</sequence>
<name>A0ACB6VA59_9ASCO</name>
<accession>A0ACB6VA59</accession>
<organism evidence="1 2">
    <name type="scientific">Geotrichum galactomycetum</name>
    <dbReference type="NCBI Taxonomy" id="27317"/>
    <lineage>
        <taxon>Eukaryota</taxon>
        <taxon>Fungi</taxon>
        <taxon>Dikarya</taxon>
        <taxon>Ascomycota</taxon>
        <taxon>Saccharomycotina</taxon>
        <taxon>Dipodascomycetes</taxon>
        <taxon>Dipodascales</taxon>
        <taxon>Dipodascaceae</taxon>
        <taxon>Geotrichum</taxon>
    </lineage>
</organism>